<feature type="region of interest" description="Disordered" evidence="1">
    <location>
        <begin position="24"/>
        <end position="65"/>
    </location>
</feature>
<evidence type="ECO:0000256" key="1">
    <source>
        <dbReference type="SAM" id="MobiDB-lite"/>
    </source>
</evidence>
<evidence type="ECO:0000313" key="3">
    <source>
        <dbReference type="Proteomes" id="UP000607197"/>
    </source>
</evidence>
<gene>
    <name evidence="2" type="ORF">GCM10009039_29930</name>
</gene>
<evidence type="ECO:0000313" key="2">
    <source>
        <dbReference type="EMBL" id="GGL69916.1"/>
    </source>
</evidence>
<accession>A0A830FQA4</accession>
<dbReference type="AlphaFoldDB" id="A0A830FQA4"/>
<comment type="caution">
    <text evidence="2">The sequence shown here is derived from an EMBL/GenBank/DDBJ whole genome shotgun (WGS) entry which is preliminary data.</text>
</comment>
<dbReference type="Proteomes" id="UP000607197">
    <property type="component" value="Unassembled WGS sequence"/>
</dbReference>
<dbReference type="EMBL" id="BMPG01000005">
    <property type="protein sequence ID" value="GGL69916.1"/>
    <property type="molecule type" value="Genomic_DNA"/>
</dbReference>
<proteinExistence type="predicted"/>
<protein>
    <submittedName>
        <fullName evidence="2">Uncharacterized protein</fullName>
    </submittedName>
</protein>
<reference evidence="2" key="2">
    <citation type="submission" date="2020-09" db="EMBL/GenBank/DDBJ databases">
        <authorList>
            <person name="Sun Q."/>
            <person name="Ohkuma M."/>
        </authorList>
    </citation>
    <scope>NUCLEOTIDE SEQUENCE</scope>
    <source>
        <strain evidence="2">JCM 19596</strain>
    </source>
</reference>
<name>A0A830FQA4_9EURY</name>
<feature type="compositionally biased region" description="Basic and acidic residues" evidence="1">
    <location>
        <begin position="27"/>
        <end position="65"/>
    </location>
</feature>
<reference evidence="2" key="1">
    <citation type="journal article" date="2014" name="Int. J. Syst. Evol. Microbiol.">
        <title>Complete genome sequence of Corynebacterium casei LMG S-19264T (=DSM 44701T), isolated from a smear-ripened cheese.</title>
        <authorList>
            <consortium name="US DOE Joint Genome Institute (JGI-PGF)"/>
            <person name="Walter F."/>
            <person name="Albersmeier A."/>
            <person name="Kalinowski J."/>
            <person name="Ruckert C."/>
        </authorList>
    </citation>
    <scope>NUCLEOTIDE SEQUENCE</scope>
    <source>
        <strain evidence="2">JCM 19596</strain>
    </source>
</reference>
<sequence length="65" mass="7358">MLGDGSLCPRNHFIGAFLFRQLGTDNKASDSETERDENERDRSDLEECIIKEDTSREGTNHGETL</sequence>
<organism evidence="2 3">
    <name type="scientific">Halocalculus aciditolerans</name>
    <dbReference type="NCBI Taxonomy" id="1383812"/>
    <lineage>
        <taxon>Archaea</taxon>
        <taxon>Methanobacteriati</taxon>
        <taxon>Methanobacteriota</taxon>
        <taxon>Stenosarchaea group</taxon>
        <taxon>Halobacteria</taxon>
        <taxon>Halobacteriales</taxon>
        <taxon>Halobacteriaceae</taxon>
        <taxon>Halocalculus</taxon>
    </lineage>
</organism>
<keyword evidence="3" id="KW-1185">Reference proteome</keyword>